<keyword evidence="2 5" id="KW-0238">DNA-binding</keyword>
<evidence type="ECO:0000256" key="3">
    <source>
        <dbReference type="ARBA" id="ARBA00023163"/>
    </source>
</evidence>
<dbReference type="GO" id="GO:0043565">
    <property type="term" value="F:sequence-specific DNA binding"/>
    <property type="evidence" value="ECO:0007669"/>
    <property type="project" value="InterPro"/>
</dbReference>
<name>A0A1H1MDQ6_9ACTN</name>
<dbReference type="InterPro" id="IPR050204">
    <property type="entry name" value="AraC_XylS_family_regulators"/>
</dbReference>
<dbReference type="RefSeq" id="WP_197681668.1">
    <property type="nucleotide sequence ID" value="NZ_LT629732.1"/>
</dbReference>
<organism evidence="5 6">
    <name type="scientific">Actinopolymorpha singaporensis</name>
    <dbReference type="NCBI Taxonomy" id="117157"/>
    <lineage>
        <taxon>Bacteria</taxon>
        <taxon>Bacillati</taxon>
        <taxon>Actinomycetota</taxon>
        <taxon>Actinomycetes</taxon>
        <taxon>Propionibacteriales</taxon>
        <taxon>Actinopolymorphaceae</taxon>
        <taxon>Actinopolymorpha</taxon>
    </lineage>
</organism>
<sequence>MLEVAVQAARFLAAHATEPIRLGDVADHVGYSPFHLSRIFERHLGLPPGQFLSAHRFQHAKRLLLDSDERIIDVCFAVGFTSIGTFTSRFAASVGVGPREFRRFPDALATEPPRPVSRPGGDRHGGVVTGVAHLSPVAMAALGGSAAVYVGVFSRRAPRGTPVSGALLDDGGGFVLTRIPPGSYWLLAAALPGRADPLGQLLPEQGVSGHSPGPVRVAPTGPPVRRDVHLDLTPSWSAPVVVALPPLACRSARLEKTAAGRTASLASGYAG</sequence>
<dbReference type="SUPFAM" id="SSF46689">
    <property type="entry name" value="Homeodomain-like"/>
    <property type="match status" value="2"/>
</dbReference>
<dbReference type="InterPro" id="IPR018060">
    <property type="entry name" value="HTH_AraC"/>
</dbReference>
<evidence type="ECO:0000259" key="4">
    <source>
        <dbReference type="PROSITE" id="PS01124"/>
    </source>
</evidence>
<evidence type="ECO:0000313" key="6">
    <source>
        <dbReference type="Proteomes" id="UP000198983"/>
    </source>
</evidence>
<keyword evidence="1" id="KW-0805">Transcription regulation</keyword>
<evidence type="ECO:0000313" key="5">
    <source>
        <dbReference type="EMBL" id="SDR84797.1"/>
    </source>
</evidence>
<dbReference type="PROSITE" id="PS01124">
    <property type="entry name" value="HTH_ARAC_FAMILY_2"/>
    <property type="match status" value="1"/>
</dbReference>
<dbReference type="STRING" id="117157.SAMN04489717_0779"/>
<keyword evidence="3" id="KW-0804">Transcription</keyword>
<dbReference type="AlphaFoldDB" id="A0A1H1MDQ6"/>
<dbReference type="Pfam" id="PF12833">
    <property type="entry name" value="HTH_18"/>
    <property type="match status" value="1"/>
</dbReference>
<reference evidence="5 6" key="1">
    <citation type="submission" date="2016-10" db="EMBL/GenBank/DDBJ databases">
        <authorList>
            <person name="de Groot N.N."/>
        </authorList>
    </citation>
    <scope>NUCLEOTIDE SEQUENCE [LARGE SCALE GENOMIC DNA]</scope>
    <source>
        <strain evidence="5 6">DSM 22024</strain>
    </source>
</reference>
<evidence type="ECO:0000256" key="1">
    <source>
        <dbReference type="ARBA" id="ARBA00023015"/>
    </source>
</evidence>
<protein>
    <submittedName>
        <fullName evidence="5">AraC-type DNA-binding protein</fullName>
    </submittedName>
</protein>
<dbReference type="EMBL" id="LT629732">
    <property type="protein sequence ID" value="SDR84797.1"/>
    <property type="molecule type" value="Genomic_DNA"/>
</dbReference>
<dbReference type="SMART" id="SM00342">
    <property type="entry name" value="HTH_ARAC"/>
    <property type="match status" value="1"/>
</dbReference>
<keyword evidence="6" id="KW-1185">Reference proteome</keyword>
<evidence type="ECO:0000256" key="2">
    <source>
        <dbReference type="ARBA" id="ARBA00023125"/>
    </source>
</evidence>
<dbReference type="GO" id="GO:0003700">
    <property type="term" value="F:DNA-binding transcription factor activity"/>
    <property type="evidence" value="ECO:0007669"/>
    <property type="project" value="InterPro"/>
</dbReference>
<dbReference type="PANTHER" id="PTHR46796">
    <property type="entry name" value="HTH-TYPE TRANSCRIPTIONAL ACTIVATOR RHAS-RELATED"/>
    <property type="match status" value="1"/>
</dbReference>
<gene>
    <name evidence="5" type="ORF">SAMN04489717_0779</name>
</gene>
<dbReference type="Proteomes" id="UP000198983">
    <property type="component" value="Chromosome I"/>
</dbReference>
<feature type="domain" description="HTH araC/xylS-type" evidence="4">
    <location>
        <begin position="6"/>
        <end position="104"/>
    </location>
</feature>
<accession>A0A1H1MDQ6</accession>
<dbReference type="InterPro" id="IPR009057">
    <property type="entry name" value="Homeodomain-like_sf"/>
</dbReference>
<proteinExistence type="predicted"/>
<dbReference type="Gene3D" id="1.10.10.60">
    <property type="entry name" value="Homeodomain-like"/>
    <property type="match status" value="2"/>
</dbReference>